<keyword evidence="4" id="KW-0677">Repeat</keyword>
<feature type="domain" description="C2H2-type" evidence="12">
    <location>
        <begin position="256"/>
        <end position="283"/>
    </location>
</feature>
<dbReference type="Pfam" id="PF13912">
    <property type="entry name" value="zf-C2H2_6"/>
    <property type="match status" value="2"/>
</dbReference>
<dbReference type="InterPro" id="IPR036236">
    <property type="entry name" value="Znf_C2H2_sf"/>
</dbReference>
<keyword evidence="3" id="KW-0479">Metal-binding</keyword>
<evidence type="ECO:0000313" key="15">
    <source>
        <dbReference type="Proteomes" id="UP000008144"/>
    </source>
</evidence>
<dbReference type="SUPFAM" id="SSF57667">
    <property type="entry name" value="beta-beta-alpha zinc fingers"/>
    <property type="match status" value="3"/>
</dbReference>
<dbReference type="InterPro" id="IPR013087">
    <property type="entry name" value="Znf_C2H2_type"/>
</dbReference>
<evidence type="ECO:0000256" key="1">
    <source>
        <dbReference type="ARBA" id="ARBA00004123"/>
    </source>
</evidence>
<evidence type="ECO:0000256" key="11">
    <source>
        <dbReference type="PROSITE-ProRule" id="PRU00042"/>
    </source>
</evidence>
<evidence type="ECO:0000256" key="2">
    <source>
        <dbReference type="ARBA" id="ARBA00006991"/>
    </source>
</evidence>
<feature type="domain" description="C2H2-type" evidence="12">
    <location>
        <begin position="228"/>
        <end position="255"/>
    </location>
</feature>
<reference evidence="14" key="4">
    <citation type="submission" date="2025-05" db="UniProtKB">
        <authorList>
            <consortium name="Ensembl"/>
        </authorList>
    </citation>
    <scope>IDENTIFICATION</scope>
</reference>
<dbReference type="GO" id="GO:0042802">
    <property type="term" value="F:identical protein binding"/>
    <property type="evidence" value="ECO:0007669"/>
    <property type="project" value="UniProtKB-ARBA"/>
</dbReference>
<dbReference type="Ensembl" id="ENSCINT00000034013.1">
    <property type="protein sequence ID" value="ENSCINP00000031154.1"/>
    <property type="gene ID" value="ENSCING00000020018.1"/>
</dbReference>
<dbReference type="EMBL" id="EAAA01000381">
    <property type="status" value="NOT_ANNOTATED_CDS"/>
    <property type="molecule type" value="Genomic_DNA"/>
</dbReference>
<evidence type="ECO:0000256" key="9">
    <source>
        <dbReference type="ARBA" id="ARBA00023163"/>
    </source>
</evidence>
<evidence type="ECO:0000313" key="14">
    <source>
        <dbReference type="Ensembl" id="ENSCINP00000031154.1"/>
    </source>
</evidence>
<keyword evidence="5 11" id="KW-0863">Zinc-finger</keyword>
<dbReference type="SMART" id="SM00355">
    <property type="entry name" value="ZnF_C2H2"/>
    <property type="match status" value="6"/>
</dbReference>
<dbReference type="GO" id="GO:0005634">
    <property type="term" value="C:nucleus"/>
    <property type="evidence" value="ECO:0000318"/>
    <property type="project" value="GO_Central"/>
</dbReference>
<evidence type="ECO:0000256" key="5">
    <source>
        <dbReference type="ARBA" id="ARBA00022771"/>
    </source>
</evidence>
<dbReference type="FunFam" id="3.30.160.60:FF:001818">
    <property type="entry name" value="GDNF-inducible zinc finger protein 1 isoform X1"/>
    <property type="match status" value="1"/>
</dbReference>
<dbReference type="FunFam" id="3.30.160.60:FF:000508">
    <property type="entry name" value="Myeloid zinc finger 1"/>
    <property type="match status" value="1"/>
</dbReference>
<evidence type="ECO:0000256" key="3">
    <source>
        <dbReference type="ARBA" id="ARBA00022723"/>
    </source>
</evidence>
<dbReference type="HOGENOM" id="CLU_002678_94_1_1"/>
<keyword evidence="9" id="KW-0804">Transcription</keyword>
<keyword evidence="8" id="KW-0238">DNA-binding</keyword>
<proteinExistence type="evidence at transcript level"/>
<keyword evidence="15" id="KW-1185">Reference proteome</keyword>
<dbReference type="GeneTree" id="ENSGT00940000164868"/>
<feature type="domain" description="C2H2-type" evidence="12">
    <location>
        <begin position="173"/>
        <end position="200"/>
    </location>
</feature>
<accession>Q1RLE2</accession>
<keyword evidence="6" id="KW-0862">Zinc</keyword>
<evidence type="ECO:0000256" key="10">
    <source>
        <dbReference type="ARBA" id="ARBA00023242"/>
    </source>
</evidence>
<dbReference type="FunFam" id="3.30.160.60:FF:001384">
    <property type="entry name" value="Zinc finger protein"/>
    <property type="match status" value="1"/>
</dbReference>
<feature type="domain" description="C2H2-type" evidence="12">
    <location>
        <begin position="201"/>
        <end position="228"/>
    </location>
</feature>
<feature type="non-terminal residue" evidence="13">
    <location>
        <position position="1"/>
    </location>
</feature>
<organism evidence="13">
    <name type="scientific">Ciona intestinalis</name>
    <name type="common">Transparent sea squirt</name>
    <name type="synonym">Ascidia intestinalis</name>
    <dbReference type="NCBI Taxonomy" id="7719"/>
    <lineage>
        <taxon>Eukaryota</taxon>
        <taxon>Metazoa</taxon>
        <taxon>Chordata</taxon>
        <taxon>Tunicata</taxon>
        <taxon>Ascidiacea</taxon>
        <taxon>Phlebobranchia</taxon>
        <taxon>Cionidae</taxon>
        <taxon>Ciona</taxon>
    </lineage>
</organism>
<dbReference type="GO" id="GO:0006357">
    <property type="term" value="P:regulation of transcription by RNA polymerase II"/>
    <property type="evidence" value="ECO:0000318"/>
    <property type="project" value="GO_Central"/>
</dbReference>
<evidence type="ECO:0000256" key="7">
    <source>
        <dbReference type="ARBA" id="ARBA00023015"/>
    </source>
</evidence>
<comment type="similarity">
    <text evidence="2">Belongs to the krueppel C2H2-type zinc-finger protein family.</text>
</comment>
<reference evidence="14" key="3">
    <citation type="journal article" date="2008" name="Genome Biol.">
        <title>Improved genome assembly and evidence-based global gene model set for the chordate Ciona intestinalis: new insight into intron and operon populations.</title>
        <authorList>
            <person name="Satou Y."/>
            <person name="Mineta K."/>
            <person name="Ogasawara M."/>
            <person name="Sasakura Y."/>
            <person name="Shoguchi E."/>
            <person name="Ueno K."/>
            <person name="Yamada L."/>
            <person name="Matsumoto J."/>
            <person name="Wasserscheid J."/>
            <person name="Dewar K."/>
            <person name="Wiley G.B."/>
            <person name="Macmil S.L."/>
            <person name="Roe B.A."/>
            <person name="Zeller R.W."/>
            <person name="Hastings K.E."/>
            <person name="Lemaire P."/>
            <person name="Lindquist E."/>
            <person name="Endo T."/>
            <person name="Hotta K."/>
            <person name="Inaba K."/>
        </authorList>
    </citation>
    <scope>NUCLEOTIDE SEQUENCE [LARGE SCALE GENOMIC DNA]</scope>
    <source>
        <strain evidence="14">wild type</strain>
    </source>
</reference>
<dbReference type="Gene3D" id="3.30.160.60">
    <property type="entry name" value="Classic Zinc Finger"/>
    <property type="match status" value="6"/>
</dbReference>
<comment type="subcellular location">
    <subcellularLocation>
        <location evidence="1">Nucleus</location>
    </subcellularLocation>
</comment>
<dbReference type="PROSITE" id="PS50157">
    <property type="entry name" value="ZINC_FINGER_C2H2_2"/>
    <property type="match status" value="6"/>
</dbReference>
<dbReference type="GO" id="GO:0000978">
    <property type="term" value="F:RNA polymerase II cis-regulatory region sequence-specific DNA binding"/>
    <property type="evidence" value="ECO:0000318"/>
    <property type="project" value="GO_Central"/>
</dbReference>
<dbReference type="PROSITE" id="PS00028">
    <property type="entry name" value="ZINC_FINGER_C2H2_1"/>
    <property type="match status" value="6"/>
</dbReference>
<dbReference type="AlphaFoldDB" id="Q1RLE2"/>
<sequence length="350" mass="40155">GDSKLNMNTSICFGHSTSDVIEHFSSHLLSTISATIFKLLERTQLLKQLYMFRPLTDVMEWKVVTTENSEDINKALSCLDDFVRQFRLDSRAAALEMLMFASSGNMADAVTQTNFPPVACVLGSELEGNVEEGTELPGDQFNKIHLVVHNENSVHTNFSPQEKSTKCEKKPKWLCNVCNKEFKCQSALTTHVRIHTGEKPFVCETCGASFVQKQSLIFHRKTHKHKEHTCETCGLTFTLLRGLREHLRTHTGDRPFVCDVCGRAYLRRTNLRDHQTTHSGEKRYKCQYCGKMFRKWCSKQKHERIHDSERPFPCSLCSKTFTQKYNLKVHMRTHEKCDSSSKLKAESPVL</sequence>
<dbReference type="EMBL" id="BR000092">
    <property type="protein sequence ID" value="FAA00123.1"/>
    <property type="molecule type" value="mRNA"/>
</dbReference>
<feature type="domain" description="C2H2-type" evidence="12">
    <location>
        <begin position="284"/>
        <end position="311"/>
    </location>
</feature>
<reference evidence="15" key="1">
    <citation type="journal article" date="2002" name="Science">
        <title>The draft genome of Ciona intestinalis: insights into chordate and vertebrate origins.</title>
        <authorList>
            <person name="Dehal P."/>
            <person name="Satou Y."/>
            <person name="Campbell R.K."/>
            <person name="Chapman J."/>
            <person name="Degnan B."/>
            <person name="De Tomaso A."/>
            <person name="Davidson B."/>
            <person name="Di Gregorio A."/>
            <person name="Gelpke M."/>
            <person name="Goodstein D.M."/>
            <person name="Harafuji N."/>
            <person name="Hastings K.E."/>
            <person name="Ho I."/>
            <person name="Hotta K."/>
            <person name="Huang W."/>
            <person name="Kawashima T."/>
            <person name="Lemaire P."/>
            <person name="Martinez D."/>
            <person name="Meinertzhagen I.A."/>
            <person name="Necula S."/>
            <person name="Nonaka M."/>
            <person name="Putnam N."/>
            <person name="Rash S."/>
            <person name="Saiga H."/>
            <person name="Satake M."/>
            <person name="Terry A."/>
            <person name="Yamada L."/>
            <person name="Wang H.G."/>
            <person name="Awazu S."/>
            <person name="Azumi K."/>
            <person name="Boore J."/>
            <person name="Branno M."/>
            <person name="Chin-Bow S."/>
            <person name="DeSantis R."/>
            <person name="Doyle S."/>
            <person name="Francino P."/>
            <person name="Keys D.N."/>
            <person name="Haga S."/>
            <person name="Hayashi H."/>
            <person name="Hino K."/>
            <person name="Imai K.S."/>
            <person name="Inaba K."/>
            <person name="Kano S."/>
            <person name="Kobayashi K."/>
            <person name="Kobayashi M."/>
            <person name="Lee B.I."/>
            <person name="Makabe K.W."/>
            <person name="Manohar C."/>
            <person name="Matassi G."/>
            <person name="Medina M."/>
            <person name="Mochizuki Y."/>
            <person name="Mount S."/>
            <person name="Morishita T."/>
            <person name="Miura S."/>
            <person name="Nakayama A."/>
            <person name="Nishizaka S."/>
            <person name="Nomoto H."/>
            <person name="Ohta F."/>
            <person name="Oishi K."/>
            <person name="Rigoutsos I."/>
            <person name="Sano M."/>
            <person name="Sasaki A."/>
            <person name="Sasakura Y."/>
            <person name="Shoguchi E."/>
            <person name="Shin-i T."/>
            <person name="Spagnuolo A."/>
            <person name="Stainier D."/>
            <person name="Suzuki M.M."/>
            <person name="Tassy O."/>
            <person name="Takatori N."/>
            <person name="Tokuoka M."/>
            <person name="Yagi K."/>
            <person name="Yoshizaki F."/>
            <person name="Wada S."/>
            <person name="Zhang C."/>
            <person name="Hyatt P.D."/>
            <person name="Larimer F."/>
            <person name="Detter C."/>
            <person name="Doggett N."/>
            <person name="Glavina T."/>
            <person name="Hawkins T."/>
            <person name="Richardson P."/>
            <person name="Lucas S."/>
            <person name="Kohara Y."/>
            <person name="Levine M."/>
            <person name="Satoh N."/>
            <person name="Rokhsar D.S."/>
        </authorList>
    </citation>
    <scope>NUCLEOTIDE SEQUENCE [LARGE SCALE GENOMIC DNA]</scope>
</reference>
<dbReference type="PANTHER" id="PTHR24390:SF244">
    <property type="entry name" value="LD33778P-RELATED"/>
    <property type="match status" value="1"/>
</dbReference>
<reference evidence="13" key="2">
    <citation type="journal article" date="2006" name="Dev. Biol.">
        <title>Systematic analysis of embryonic expression profiles of zinc finger genes in Ciona intestinalis.</title>
        <authorList>
            <person name="Miwata K."/>
            <person name="Chiba T."/>
            <person name="Horii R."/>
            <person name="Yamada L."/>
            <person name="Kubo A."/>
            <person name="Miyamura D."/>
            <person name="Satoh N."/>
            <person name="Satou Y."/>
        </authorList>
    </citation>
    <scope>NUCLEOTIDE SEQUENCE</scope>
</reference>
<evidence type="ECO:0000256" key="4">
    <source>
        <dbReference type="ARBA" id="ARBA00022737"/>
    </source>
</evidence>
<dbReference type="Proteomes" id="UP000008144">
    <property type="component" value="Chromosome 1"/>
</dbReference>
<dbReference type="Pfam" id="PF00096">
    <property type="entry name" value="zf-C2H2"/>
    <property type="match status" value="3"/>
</dbReference>
<dbReference type="GO" id="GO:0008270">
    <property type="term" value="F:zinc ion binding"/>
    <property type="evidence" value="ECO:0007669"/>
    <property type="project" value="UniProtKB-KW"/>
</dbReference>
<dbReference type="GO" id="GO:0001228">
    <property type="term" value="F:DNA-binding transcription activator activity, RNA polymerase II-specific"/>
    <property type="evidence" value="ECO:0000318"/>
    <property type="project" value="GO_Central"/>
</dbReference>
<feature type="domain" description="C2H2-type" evidence="12">
    <location>
        <begin position="312"/>
        <end position="334"/>
    </location>
</feature>
<keyword evidence="10" id="KW-0539">Nucleus</keyword>
<name>Q1RLE2_CIOIN</name>
<protein>
    <submittedName>
        <fullName evidence="13">Zinc finger protein</fullName>
    </submittedName>
</protein>
<evidence type="ECO:0000256" key="6">
    <source>
        <dbReference type="ARBA" id="ARBA00022833"/>
    </source>
</evidence>
<evidence type="ECO:0000259" key="12">
    <source>
        <dbReference type="PROSITE" id="PS50157"/>
    </source>
</evidence>
<dbReference type="OMA" id="ALEMLMF"/>
<dbReference type="FunFam" id="3.30.160.60:FF:002343">
    <property type="entry name" value="Zinc finger protein 33A"/>
    <property type="match status" value="1"/>
</dbReference>
<dbReference type="PANTHER" id="PTHR24390">
    <property type="entry name" value="ZINC FINGER PROTEIN"/>
    <property type="match status" value="1"/>
</dbReference>
<evidence type="ECO:0000313" key="13">
    <source>
        <dbReference type="EMBL" id="FAA00123.1"/>
    </source>
</evidence>
<gene>
    <name evidence="13" type="primary">Ci-ZF(C2H2)-89</name>
</gene>
<evidence type="ECO:0000256" key="8">
    <source>
        <dbReference type="ARBA" id="ARBA00023125"/>
    </source>
</evidence>
<keyword evidence="7" id="KW-0805">Transcription regulation</keyword>